<feature type="region of interest" description="Disordered" evidence="1">
    <location>
        <begin position="309"/>
        <end position="340"/>
    </location>
</feature>
<dbReference type="Proteomes" id="UP000001072">
    <property type="component" value="Unassembled WGS sequence"/>
</dbReference>
<reference evidence="3" key="1">
    <citation type="journal article" date="2011" name="Proc. Natl. Acad. Sci. U.S.A.">
        <title>Obligate biotrophy features unraveled by the genomic analysis of rust fungi.</title>
        <authorList>
            <person name="Duplessis S."/>
            <person name="Cuomo C.A."/>
            <person name="Lin Y.-C."/>
            <person name="Aerts A."/>
            <person name="Tisserant E."/>
            <person name="Veneault-Fourrey C."/>
            <person name="Joly D.L."/>
            <person name="Hacquard S."/>
            <person name="Amselem J."/>
            <person name="Cantarel B.L."/>
            <person name="Chiu R."/>
            <person name="Coutinho P.M."/>
            <person name="Feau N."/>
            <person name="Field M."/>
            <person name="Frey P."/>
            <person name="Gelhaye E."/>
            <person name="Goldberg J."/>
            <person name="Grabherr M.G."/>
            <person name="Kodira C.D."/>
            <person name="Kohler A."/>
            <person name="Kuees U."/>
            <person name="Lindquist E.A."/>
            <person name="Lucas S.M."/>
            <person name="Mago R."/>
            <person name="Mauceli E."/>
            <person name="Morin E."/>
            <person name="Murat C."/>
            <person name="Pangilinan J.L."/>
            <person name="Park R."/>
            <person name="Pearson M."/>
            <person name="Quesneville H."/>
            <person name="Rouhier N."/>
            <person name="Sakthikumar S."/>
            <person name="Salamov A.A."/>
            <person name="Schmutz J."/>
            <person name="Selles B."/>
            <person name="Shapiro H."/>
            <person name="Tanguay P."/>
            <person name="Tuskan G.A."/>
            <person name="Henrissat B."/>
            <person name="Van de Peer Y."/>
            <person name="Rouze P."/>
            <person name="Ellis J.G."/>
            <person name="Dodds P.N."/>
            <person name="Schein J.E."/>
            <person name="Zhong S."/>
            <person name="Hamelin R.C."/>
            <person name="Grigoriev I.V."/>
            <person name="Szabo L.J."/>
            <person name="Martin F."/>
        </authorList>
    </citation>
    <scope>NUCLEOTIDE SEQUENCE [LARGE SCALE GENOMIC DNA]</scope>
    <source>
        <strain evidence="3">98AG31 / pathotype 3-4-7</strain>
    </source>
</reference>
<dbReference type="AlphaFoldDB" id="F4S9V9"/>
<dbReference type="KEGG" id="mlr:MELLADRAFT_113439"/>
<dbReference type="GeneID" id="18924983"/>
<keyword evidence="3" id="KW-1185">Reference proteome</keyword>
<evidence type="ECO:0000256" key="1">
    <source>
        <dbReference type="SAM" id="MobiDB-lite"/>
    </source>
</evidence>
<name>F4S9V9_MELLP</name>
<organism evidence="3">
    <name type="scientific">Melampsora larici-populina (strain 98AG31 / pathotype 3-4-7)</name>
    <name type="common">Poplar leaf rust fungus</name>
    <dbReference type="NCBI Taxonomy" id="747676"/>
    <lineage>
        <taxon>Eukaryota</taxon>
        <taxon>Fungi</taxon>
        <taxon>Dikarya</taxon>
        <taxon>Basidiomycota</taxon>
        <taxon>Pucciniomycotina</taxon>
        <taxon>Pucciniomycetes</taxon>
        <taxon>Pucciniales</taxon>
        <taxon>Melampsoraceae</taxon>
        <taxon>Melampsora</taxon>
    </lineage>
</organism>
<protein>
    <recommendedName>
        <fullName evidence="4">F-box domain-containing protein</fullName>
    </recommendedName>
</protein>
<sequence length="357" mass="39976">MFYMAIAAFKPTNATNSGEERFLVIRTTIHLQRLRLISRNWARVVPYFLFDSIRLQTRGMAHRLLDTWQGSILSSADSPLRYLSIEDLFGYSPADPEIHIPDSVMIQCALSIPMYTGAKIIHTFGINITSLSLIFGNCMMVSDDMIEAVKYIKCLDKLTLIRRYDWPRQLSTDSNSIAELLSVVPTLESLSVSLPYLEPHFLLDGSLPCLRHFWFEYFASSRYALSQIVRAASRTLNTIEYESEDPVTNRPAGILGESQFNLECRLFRSSALNEGNVVNLRGNVVKYDEASATWEVKLTTLLDIGNGVSHGAQEATSTPKPPATWPAGAPRRLQKNQETSSGVICPVQNTSIVQSCN</sequence>
<dbReference type="EMBL" id="GL883173">
    <property type="protein sequence ID" value="EGF98587.1"/>
    <property type="molecule type" value="Genomic_DNA"/>
</dbReference>
<evidence type="ECO:0000313" key="3">
    <source>
        <dbReference type="Proteomes" id="UP000001072"/>
    </source>
</evidence>
<dbReference type="InParanoid" id="F4S9V9"/>
<dbReference type="VEuPathDB" id="FungiDB:MELLADRAFT_113439"/>
<evidence type="ECO:0008006" key="4">
    <source>
        <dbReference type="Google" id="ProtNLM"/>
    </source>
</evidence>
<accession>F4S9V9</accession>
<proteinExistence type="predicted"/>
<evidence type="ECO:0000313" key="2">
    <source>
        <dbReference type="EMBL" id="EGF98587.1"/>
    </source>
</evidence>
<dbReference type="HOGENOM" id="CLU_032925_2_0_1"/>
<dbReference type="RefSeq" id="XP_007418161.1">
    <property type="nucleotide sequence ID" value="XM_007418099.1"/>
</dbReference>
<gene>
    <name evidence="2" type="ORF">MELLADRAFT_113439</name>
</gene>